<proteinExistence type="predicted"/>
<dbReference type="EMBL" id="JBBWUH010000008">
    <property type="protein sequence ID" value="KAK8159864.1"/>
    <property type="molecule type" value="Genomic_DNA"/>
</dbReference>
<keyword evidence="3" id="KW-1185">Reference proteome</keyword>
<evidence type="ECO:0000313" key="3">
    <source>
        <dbReference type="Proteomes" id="UP001456524"/>
    </source>
</evidence>
<accession>A0ABR1XM91</accession>
<reference evidence="2 3" key="1">
    <citation type="journal article" date="2022" name="G3 (Bethesda)">
        <title>Enemy or ally: a genomic approach to elucidate the lifestyle of Phyllosticta citrichinaensis.</title>
        <authorList>
            <person name="Buijs V.A."/>
            <person name="Groenewald J.Z."/>
            <person name="Haridas S."/>
            <person name="LaButti K.M."/>
            <person name="Lipzen A."/>
            <person name="Martin F.M."/>
            <person name="Barry K."/>
            <person name="Grigoriev I.V."/>
            <person name="Crous P.W."/>
            <person name="Seidl M.F."/>
        </authorList>
    </citation>
    <scope>NUCLEOTIDE SEQUENCE [LARGE SCALE GENOMIC DNA]</scope>
    <source>
        <strain evidence="2 3">CBS 129764</strain>
    </source>
</reference>
<organism evidence="2 3">
    <name type="scientific">Phyllosticta citrichinensis</name>
    <dbReference type="NCBI Taxonomy" id="1130410"/>
    <lineage>
        <taxon>Eukaryota</taxon>
        <taxon>Fungi</taxon>
        <taxon>Dikarya</taxon>
        <taxon>Ascomycota</taxon>
        <taxon>Pezizomycotina</taxon>
        <taxon>Dothideomycetes</taxon>
        <taxon>Dothideomycetes incertae sedis</taxon>
        <taxon>Botryosphaeriales</taxon>
        <taxon>Phyllostictaceae</taxon>
        <taxon>Phyllosticta</taxon>
    </lineage>
</organism>
<comment type="caution">
    <text evidence="2">The sequence shown here is derived from an EMBL/GenBank/DDBJ whole genome shotgun (WGS) entry which is preliminary data.</text>
</comment>
<feature type="region of interest" description="Disordered" evidence="1">
    <location>
        <begin position="121"/>
        <end position="213"/>
    </location>
</feature>
<name>A0ABR1XM91_9PEZI</name>
<evidence type="ECO:0000256" key="1">
    <source>
        <dbReference type="SAM" id="MobiDB-lite"/>
    </source>
</evidence>
<evidence type="ECO:0000313" key="2">
    <source>
        <dbReference type="EMBL" id="KAK8159864.1"/>
    </source>
</evidence>
<gene>
    <name evidence="2" type="ORF">IWX90DRAFT_313588</name>
</gene>
<feature type="compositionally biased region" description="Polar residues" evidence="1">
    <location>
        <begin position="193"/>
        <end position="202"/>
    </location>
</feature>
<feature type="compositionally biased region" description="Polar residues" evidence="1">
    <location>
        <begin position="138"/>
        <end position="148"/>
    </location>
</feature>
<sequence>MQIKALLHTHMPLQDPSFAPRIEICCSPGFGLGALLLKAAVDTAKKVLVRGDNISSEGRHEEKERVRKNLLGVSKSEDIQAHACVREGEPSPVLTASPSRQRCSWLPGLVSSIEVWHLKPAGGQRRQEGNAPAEHSSRVPQPLTTSISPLRASLPNPRHTSAAAHAPKKKIDSDKLRMLQRRAPSHPKLFDKCQQNSHQRPSSAPLRLSSERS</sequence>
<protein>
    <submittedName>
        <fullName evidence="2">Uncharacterized protein</fullName>
    </submittedName>
</protein>
<dbReference type="Proteomes" id="UP001456524">
    <property type="component" value="Unassembled WGS sequence"/>
</dbReference>